<comment type="caution">
    <text evidence="2">The sequence shown here is derived from an EMBL/GenBank/DDBJ whole genome shotgun (WGS) entry which is preliminary data.</text>
</comment>
<evidence type="ECO:0000313" key="2">
    <source>
        <dbReference type="EMBL" id="HIW07416.1"/>
    </source>
</evidence>
<evidence type="ECO:0008006" key="4">
    <source>
        <dbReference type="Google" id="ProtNLM"/>
    </source>
</evidence>
<evidence type="ECO:0000313" key="3">
    <source>
        <dbReference type="Proteomes" id="UP000823934"/>
    </source>
</evidence>
<keyword evidence="1" id="KW-1133">Transmembrane helix</keyword>
<reference evidence="2" key="1">
    <citation type="journal article" date="2021" name="PeerJ">
        <title>Extensive microbial diversity within the chicken gut microbiome revealed by metagenomics and culture.</title>
        <authorList>
            <person name="Gilroy R."/>
            <person name="Ravi A."/>
            <person name="Getino M."/>
            <person name="Pursley I."/>
            <person name="Horton D.L."/>
            <person name="Alikhan N.F."/>
            <person name="Baker D."/>
            <person name="Gharbi K."/>
            <person name="Hall N."/>
            <person name="Watson M."/>
            <person name="Adriaenssens E.M."/>
            <person name="Foster-Nyarko E."/>
            <person name="Jarju S."/>
            <person name="Secka A."/>
            <person name="Antonio M."/>
            <person name="Oren A."/>
            <person name="Chaudhuri R.R."/>
            <person name="La Ragione R."/>
            <person name="Hildebrand F."/>
            <person name="Pallen M.J."/>
        </authorList>
    </citation>
    <scope>NUCLEOTIDE SEQUENCE</scope>
    <source>
        <strain evidence="2">CHK160-9182</strain>
    </source>
</reference>
<keyword evidence="1" id="KW-0472">Membrane</keyword>
<dbReference type="EMBL" id="DXHP01000193">
    <property type="protein sequence ID" value="HIW07416.1"/>
    <property type="molecule type" value="Genomic_DNA"/>
</dbReference>
<dbReference type="InterPro" id="IPR035437">
    <property type="entry name" value="SNase_OB-fold_sf"/>
</dbReference>
<proteinExistence type="predicted"/>
<reference evidence="2" key="2">
    <citation type="submission" date="2021-04" db="EMBL/GenBank/DDBJ databases">
        <authorList>
            <person name="Gilroy R."/>
        </authorList>
    </citation>
    <scope>NUCLEOTIDE SEQUENCE</scope>
    <source>
        <strain evidence="2">CHK160-9182</strain>
    </source>
</reference>
<dbReference type="Gene3D" id="2.40.50.90">
    <property type="match status" value="1"/>
</dbReference>
<dbReference type="Proteomes" id="UP000823934">
    <property type="component" value="Unassembled WGS sequence"/>
</dbReference>
<accession>A0A9D1Q769</accession>
<feature type="transmembrane region" description="Helical" evidence="1">
    <location>
        <begin position="29"/>
        <end position="46"/>
    </location>
</feature>
<dbReference type="AlphaFoldDB" id="A0A9D1Q769"/>
<name>A0A9D1Q769_9GAMM</name>
<gene>
    <name evidence="2" type="ORF">H9889_08870</name>
</gene>
<sequence length="103" mass="12163">MKKQQPDWSSIFNYLKHTVSKEIARQKKSLIVALLFTLIFFSSFFWENLDRSEHLEFPLQKNQSYACLLHRIIDGDTIVADCDASQKQRINIRIWGMDAPEMK</sequence>
<organism evidence="2 3">
    <name type="scientific">Candidatus Ignatzschineria merdigallinarum</name>
    <dbReference type="NCBI Taxonomy" id="2838621"/>
    <lineage>
        <taxon>Bacteria</taxon>
        <taxon>Pseudomonadati</taxon>
        <taxon>Pseudomonadota</taxon>
        <taxon>Gammaproteobacteria</taxon>
        <taxon>Cardiobacteriales</taxon>
        <taxon>Ignatzschineriaceae</taxon>
        <taxon>Ignatzschineria</taxon>
    </lineage>
</organism>
<dbReference type="SUPFAM" id="SSF50199">
    <property type="entry name" value="Staphylococcal nuclease"/>
    <property type="match status" value="1"/>
</dbReference>
<evidence type="ECO:0000256" key="1">
    <source>
        <dbReference type="SAM" id="Phobius"/>
    </source>
</evidence>
<protein>
    <recommendedName>
        <fullName evidence="4">TNase-like domain-containing protein</fullName>
    </recommendedName>
</protein>
<keyword evidence="1" id="KW-0812">Transmembrane</keyword>